<keyword evidence="2" id="KW-1185">Reference proteome</keyword>
<accession>A0A4R0IDK1</accession>
<organism evidence="1 2">
    <name type="scientific">Kribbella sindirgiensis</name>
    <dbReference type="NCBI Taxonomy" id="1124744"/>
    <lineage>
        <taxon>Bacteria</taxon>
        <taxon>Bacillati</taxon>
        <taxon>Actinomycetota</taxon>
        <taxon>Actinomycetes</taxon>
        <taxon>Propionibacteriales</taxon>
        <taxon>Kribbellaceae</taxon>
        <taxon>Kribbella</taxon>
    </lineage>
</organism>
<reference evidence="1 2" key="1">
    <citation type="submission" date="2019-02" db="EMBL/GenBank/DDBJ databases">
        <title>Kribbella capetownensis sp. nov. and Kribbella speibonae sp. nov., isolated from soil.</title>
        <authorList>
            <person name="Curtis S.M."/>
            <person name="Norton I."/>
            <person name="Everest G.J."/>
            <person name="Meyers P.R."/>
        </authorList>
    </citation>
    <scope>NUCLEOTIDE SEQUENCE [LARGE SCALE GENOMIC DNA]</scope>
    <source>
        <strain evidence="1 2">DSM 27082</strain>
    </source>
</reference>
<dbReference type="OrthoDB" id="3475539at2"/>
<evidence type="ECO:0000313" key="2">
    <source>
        <dbReference type="Proteomes" id="UP000292695"/>
    </source>
</evidence>
<dbReference type="Proteomes" id="UP000292695">
    <property type="component" value="Unassembled WGS sequence"/>
</dbReference>
<evidence type="ECO:0000313" key="1">
    <source>
        <dbReference type="EMBL" id="TCC30529.1"/>
    </source>
</evidence>
<dbReference type="InterPro" id="IPR045732">
    <property type="entry name" value="DUF6086"/>
</dbReference>
<dbReference type="EMBL" id="SJKA01000008">
    <property type="protein sequence ID" value="TCC30529.1"/>
    <property type="molecule type" value="Genomic_DNA"/>
</dbReference>
<comment type="caution">
    <text evidence="1">The sequence shown here is derived from an EMBL/GenBank/DDBJ whole genome shotgun (WGS) entry which is preliminary data.</text>
</comment>
<name>A0A4R0IDK1_9ACTN</name>
<protein>
    <submittedName>
        <fullName evidence="1">Uncharacterized protein</fullName>
    </submittedName>
</protein>
<dbReference type="RefSeq" id="WP_131292409.1">
    <property type="nucleotide sequence ID" value="NZ_SJKA01000008.1"/>
</dbReference>
<proteinExistence type="predicted"/>
<sequence>MSQYYQARDIVLWNPSSGVSRVFRAQVRLFEDELSLASGVGPMEVDECEVDVEQFGTFAAALLTYRGTSNHQILRAMMDGFVITVLALAERAGVEVRPSGLVGRQHDVQAGSGQAPSVETEDDLRQRAHAMLRFMPR</sequence>
<dbReference type="AlphaFoldDB" id="A0A4R0IDK1"/>
<dbReference type="Pfam" id="PF19564">
    <property type="entry name" value="DUF6086"/>
    <property type="match status" value="1"/>
</dbReference>
<gene>
    <name evidence="1" type="ORF">E0H50_24285</name>
</gene>